<name>A0A833YWJ3_9CHIR</name>
<dbReference type="EMBL" id="JABVXQ010000013">
    <property type="protein sequence ID" value="KAF6081943.1"/>
    <property type="molecule type" value="Genomic_DNA"/>
</dbReference>
<evidence type="ECO:0000256" key="1">
    <source>
        <dbReference type="SAM" id="MobiDB-lite"/>
    </source>
</evidence>
<feature type="region of interest" description="Disordered" evidence="1">
    <location>
        <begin position="110"/>
        <end position="144"/>
    </location>
</feature>
<evidence type="ECO:0000313" key="2">
    <source>
        <dbReference type="EMBL" id="KAF6081943.1"/>
    </source>
</evidence>
<protein>
    <submittedName>
        <fullName evidence="2">Uncharacterized protein</fullName>
    </submittedName>
</protein>
<feature type="region of interest" description="Disordered" evidence="1">
    <location>
        <begin position="1"/>
        <end position="93"/>
    </location>
</feature>
<reference evidence="2 3" key="1">
    <citation type="journal article" date="2020" name="Nature">
        <title>Six reference-quality genomes reveal evolution of bat adaptations.</title>
        <authorList>
            <person name="Jebb D."/>
            <person name="Huang Z."/>
            <person name="Pippel M."/>
            <person name="Hughes G.M."/>
            <person name="Lavrichenko K."/>
            <person name="Devanna P."/>
            <person name="Winkler S."/>
            <person name="Jermiin L.S."/>
            <person name="Skirmuntt E.C."/>
            <person name="Katzourakis A."/>
            <person name="Burkitt-Gray L."/>
            <person name="Ray D.A."/>
            <person name="Sullivan K.A.M."/>
            <person name="Roscito J.G."/>
            <person name="Kirilenko B.M."/>
            <person name="Davalos L.M."/>
            <person name="Corthals A.P."/>
            <person name="Power M.L."/>
            <person name="Jones G."/>
            <person name="Ransome R.D."/>
            <person name="Dechmann D.K.N."/>
            <person name="Locatelli A.G."/>
            <person name="Puechmaille S.J."/>
            <person name="Fedrigo O."/>
            <person name="Jarvis E.D."/>
            <person name="Hiller M."/>
            <person name="Vernes S.C."/>
            <person name="Myers E.W."/>
            <person name="Teeling E.C."/>
        </authorList>
    </citation>
    <scope>NUCLEOTIDE SEQUENCE [LARGE SCALE GENOMIC DNA]</scope>
    <source>
        <strain evidence="2">Bat1K_MPI-CBG_1</strain>
    </source>
</reference>
<organism evidence="2 3">
    <name type="scientific">Phyllostomus discolor</name>
    <name type="common">pale spear-nosed bat</name>
    <dbReference type="NCBI Taxonomy" id="89673"/>
    <lineage>
        <taxon>Eukaryota</taxon>
        <taxon>Metazoa</taxon>
        <taxon>Chordata</taxon>
        <taxon>Craniata</taxon>
        <taxon>Vertebrata</taxon>
        <taxon>Euteleostomi</taxon>
        <taxon>Mammalia</taxon>
        <taxon>Eutheria</taxon>
        <taxon>Laurasiatheria</taxon>
        <taxon>Chiroptera</taxon>
        <taxon>Yangochiroptera</taxon>
        <taxon>Phyllostomidae</taxon>
        <taxon>Phyllostominae</taxon>
        <taxon>Phyllostomus</taxon>
    </lineage>
</organism>
<comment type="caution">
    <text evidence="2">The sequence shown here is derived from an EMBL/GenBank/DDBJ whole genome shotgun (WGS) entry which is preliminary data.</text>
</comment>
<accession>A0A833YWJ3</accession>
<evidence type="ECO:0000313" key="3">
    <source>
        <dbReference type="Proteomes" id="UP000664940"/>
    </source>
</evidence>
<proteinExistence type="predicted"/>
<dbReference type="AlphaFoldDB" id="A0A833YWJ3"/>
<sequence>MAVRRLQNPSRNEGPRNASFHGWGGRHIDLTLPSAPTGGPFAGQVRGQSQGALDQADPNPKETPPRCLHRPSPSCDHSSEVAASLGSPLRDSETDGVALRCHANAAAPRLRQQTKGFPRAWVPDPRRQTASVQDPSASPAAAGDRRLHTGHLHACSAPPCRCKAIGLRSLLFCLEPPLPPGSPSEALGCKQRLLPKQPRHYGEGECEEIYFFKRNMTHTFRPWEPGRARGGAREWDPPWSPGWTASSVGGGLPQGPARGARNVFCTVFLPPSPGRRLVSSLLLQRGEGLAPRPSKASSLWEPLGPRPGAGSLPAANSGPKPLSEDSSGQHHH</sequence>
<gene>
    <name evidence="2" type="ORF">HJG60_008919</name>
</gene>
<dbReference type="Proteomes" id="UP000664940">
    <property type="component" value="Unassembled WGS sequence"/>
</dbReference>
<feature type="region of interest" description="Disordered" evidence="1">
    <location>
        <begin position="288"/>
        <end position="332"/>
    </location>
</feature>